<dbReference type="InterPro" id="IPR049680">
    <property type="entry name" value="FLVCR1-2_SLC49-like"/>
</dbReference>
<dbReference type="PANTHER" id="PTHR10924">
    <property type="entry name" value="MAJOR FACILITATOR SUPERFAMILY PROTEIN-RELATED"/>
    <property type="match status" value="1"/>
</dbReference>
<evidence type="ECO:0000313" key="7">
    <source>
        <dbReference type="EMBL" id="KAF2020761.1"/>
    </source>
</evidence>
<dbReference type="Proteomes" id="UP000799778">
    <property type="component" value="Unassembled WGS sequence"/>
</dbReference>
<gene>
    <name evidence="7" type="ORF">BU24DRAFT_337293</name>
</gene>
<accession>A0A6A5Y7P1</accession>
<feature type="transmembrane region" description="Helical" evidence="6">
    <location>
        <begin position="208"/>
        <end position="229"/>
    </location>
</feature>
<dbReference type="RefSeq" id="XP_033389100.1">
    <property type="nucleotide sequence ID" value="XM_033523084.1"/>
</dbReference>
<evidence type="ECO:0000313" key="8">
    <source>
        <dbReference type="Proteomes" id="UP000799778"/>
    </source>
</evidence>
<feature type="transmembrane region" description="Helical" evidence="6">
    <location>
        <begin position="141"/>
        <end position="162"/>
    </location>
</feature>
<feature type="transmembrane region" description="Helical" evidence="6">
    <location>
        <begin position="183"/>
        <end position="202"/>
    </location>
</feature>
<dbReference type="SUPFAM" id="SSF103473">
    <property type="entry name" value="MFS general substrate transporter"/>
    <property type="match status" value="1"/>
</dbReference>
<feature type="transmembrane region" description="Helical" evidence="6">
    <location>
        <begin position="323"/>
        <end position="342"/>
    </location>
</feature>
<keyword evidence="4 6" id="KW-0472">Membrane</keyword>
<dbReference type="InterPro" id="IPR036259">
    <property type="entry name" value="MFS_trans_sf"/>
</dbReference>
<feature type="transmembrane region" description="Helical" evidence="6">
    <location>
        <begin position="88"/>
        <end position="110"/>
    </location>
</feature>
<name>A0A6A5Y7P1_9PLEO</name>
<dbReference type="Pfam" id="PF07690">
    <property type="entry name" value="MFS_1"/>
    <property type="match status" value="1"/>
</dbReference>
<dbReference type="GO" id="GO:0022857">
    <property type="term" value="F:transmembrane transporter activity"/>
    <property type="evidence" value="ECO:0007669"/>
    <property type="project" value="InterPro"/>
</dbReference>
<evidence type="ECO:0000256" key="3">
    <source>
        <dbReference type="ARBA" id="ARBA00022989"/>
    </source>
</evidence>
<feature type="transmembrane region" description="Helical" evidence="6">
    <location>
        <begin position="348"/>
        <end position="372"/>
    </location>
</feature>
<evidence type="ECO:0000256" key="5">
    <source>
        <dbReference type="SAM" id="MobiDB-lite"/>
    </source>
</evidence>
<feature type="transmembrane region" description="Helical" evidence="6">
    <location>
        <begin position="50"/>
        <end position="68"/>
    </location>
</feature>
<comment type="subcellular location">
    <subcellularLocation>
        <location evidence="1">Membrane</location>
        <topology evidence="1">Multi-pass membrane protein</topology>
    </subcellularLocation>
</comment>
<dbReference type="AlphaFoldDB" id="A0A6A5Y7P1"/>
<protein>
    <submittedName>
        <fullName evidence="7">MFS general substrate transporter</fullName>
    </submittedName>
</protein>
<feature type="compositionally biased region" description="Polar residues" evidence="5">
    <location>
        <begin position="1"/>
        <end position="18"/>
    </location>
</feature>
<proteinExistence type="predicted"/>
<keyword evidence="2 6" id="KW-0812">Transmembrane</keyword>
<feature type="region of interest" description="Disordered" evidence="5">
    <location>
        <begin position="1"/>
        <end position="33"/>
    </location>
</feature>
<evidence type="ECO:0000256" key="6">
    <source>
        <dbReference type="SAM" id="Phobius"/>
    </source>
</evidence>
<reference evidence="7" key="1">
    <citation type="journal article" date="2020" name="Stud. Mycol.">
        <title>101 Dothideomycetes genomes: a test case for predicting lifestyles and emergence of pathogens.</title>
        <authorList>
            <person name="Haridas S."/>
            <person name="Albert R."/>
            <person name="Binder M."/>
            <person name="Bloem J."/>
            <person name="Labutti K."/>
            <person name="Salamov A."/>
            <person name="Andreopoulos B."/>
            <person name="Baker S."/>
            <person name="Barry K."/>
            <person name="Bills G."/>
            <person name="Bluhm B."/>
            <person name="Cannon C."/>
            <person name="Castanera R."/>
            <person name="Culley D."/>
            <person name="Daum C."/>
            <person name="Ezra D."/>
            <person name="Gonzalez J."/>
            <person name="Henrissat B."/>
            <person name="Kuo A."/>
            <person name="Liang C."/>
            <person name="Lipzen A."/>
            <person name="Lutzoni F."/>
            <person name="Magnuson J."/>
            <person name="Mondo S."/>
            <person name="Nolan M."/>
            <person name="Ohm R."/>
            <person name="Pangilinan J."/>
            <person name="Park H.-J."/>
            <person name="Ramirez L."/>
            <person name="Alfaro M."/>
            <person name="Sun H."/>
            <person name="Tritt A."/>
            <person name="Yoshinaga Y."/>
            <person name="Zwiers L.-H."/>
            <person name="Turgeon B."/>
            <person name="Goodwin S."/>
            <person name="Spatafora J."/>
            <person name="Crous P."/>
            <person name="Grigoriev I."/>
        </authorList>
    </citation>
    <scope>NUCLEOTIDE SEQUENCE</scope>
    <source>
        <strain evidence="7">CBS 175.79</strain>
    </source>
</reference>
<dbReference type="InterPro" id="IPR011701">
    <property type="entry name" value="MFS"/>
</dbReference>
<feature type="transmembrane region" description="Helical" evidence="6">
    <location>
        <begin position="438"/>
        <end position="457"/>
    </location>
</feature>
<evidence type="ECO:0000256" key="4">
    <source>
        <dbReference type="ARBA" id="ARBA00023136"/>
    </source>
</evidence>
<sequence>MGAPSSSSNNVRSVAGQHSDNEERPHGVASRWNNRNTYSHTHFRVYKRRWFGLAQLVLLNIVVSWDWLTFAPVSASAAEYFDVSETAINWLSTGFLFAFIVISPVVMWTLNHGPKQSIMWSSVLLLLGNWIRYAGTRASGGIYGVVMFGQILTGLAQPFVLVAPTRYSDLWFTESGRISATALASLANPLGGALAQLINPFLGSVPHMVLYVSIIASVATIPSFFIPAAPPTPPSASSAISKTSIRESLSHISRSPSFYVLFITFAVYVGFFNAFSSLLNQILYPYGFTEDEAGICGAVLILVGLVVAAISSPIMDRTHAYLLGIKLLCPLIAIPYLAFIWAPQTRTLVAPYVLAAVLGASSFSLLPIALEYMVEVTFPASPEVGSTILWCGGQLLGGIFIVVMNALKSGEADLKEVSKGGRGQGGGSRPPGNMYNALVFQAAIALAVLPLPLALGIKKFGLKHEKGRLRVDEHLEGDDEAQEGAGA</sequence>
<dbReference type="EMBL" id="ML978066">
    <property type="protein sequence ID" value="KAF2020761.1"/>
    <property type="molecule type" value="Genomic_DNA"/>
</dbReference>
<organism evidence="7 8">
    <name type="scientific">Aaosphaeria arxii CBS 175.79</name>
    <dbReference type="NCBI Taxonomy" id="1450172"/>
    <lineage>
        <taxon>Eukaryota</taxon>
        <taxon>Fungi</taxon>
        <taxon>Dikarya</taxon>
        <taxon>Ascomycota</taxon>
        <taxon>Pezizomycotina</taxon>
        <taxon>Dothideomycetes</taxon>
        <taxon>Pleosporomycetidae</taxon>
        <taxon>Pleosporales</taxon>
        <taxon>Pleosporales incertae sedis</taxon>
        <taxon>Aaosphaeria</taxon>
    </lineage>
</organism>
<feature type="transmembrane region" description="Helical" evidence="6">
    <location>
        <begin position="258"/>
        <end position="280"/>
    </location>
</feature>
<feature type="transmembrane region" description="Helical" evidence="6">
    <location>
        <begin position="292"/>
        <end position="311"/>
    </location>
</feature>
<keyword evidence="8" id="KW-1185">Reference proteome</keyword>
<evidence type="ECO:0000256" key="1">
    <source>
        <dbReference type="ARBA" id="ARBA00004141"/>
    </source>
</evidence>
<dbReference type="PANTHER" id="PTHR10924:SF6">
    <property type="entry name" value="SOLUTE CARRIER FAMILY 49 MEMBER A3"/>
    <property type="match status" value="1"/>
</dbReference>
<dbReference type="Gene3D" id="1.20.1250.20">
    <property type="entry name" value="MFS general substrate transporter like domains"/>
    <property type="match status" value="1"/>
</dbReference>
<dbReference type="OrthoDB" id="422206at2759"/>
<feature type="transmembrane region" description="Helical" evidence="6">
    <location>
        <begin position="384"/>
        <end position="407"/>
    </location>
</feature>
<keyword evidence="3 6" id="KW-1133">Transmembrane helix</keyword>
<evidence type="ECO:0000256" key="2">
    <source>
        <dbReference type="ARBA" id="ARBA00022692"/>
    </source>
</evidence>
<dbReference type="GeneID" id="54280481"/>
<dbReference type="GO" id="GO:0016020">
    <property type="term" value="C:membrane"/>
    <property type="evidence" value="ECO:0007669"/>
    <property type="project" value="UniProtKB-SubCell"/>
</dbReference>